<dbReference type="RefSeq" id="WP_135251580.1">
    <property type="nucleotide sequence ID" value="NZ_SMLK01000010.1"/>
</dbReference>
<keyword evidence="3" id="KW-0378">Hydrolase</keyword>
<keyword evidence="4" id="KW-0460">Magnesium</keyword>
<evidence type="ECO:0000256" key="2">
    <source>
        <dbReference type="ARBA" id="ARBA00022723"/>
    </source>
</evidence>
<dbReference type="CDD" id="cd10807">
    <property type="entry name" value="YdjC_like_3"/>
    <property type="match status" value="1"/>
</dbReference>
<dbReference type="PANTHER" id="PTHR31609:SF1">
    <property type="entry name" value="CARBOHYDRATE DEACETYLASE"/>
    <property type="match status" value="1"/>
</dbReference>
<name>A0A4Z0BEE1_9BURK</name>
<keyword evidence="7" id="KW-1185">Reference proteome</keyword>
<gene>
    <name evidence="6" type="ORF">EZ216_20090</name>
</gene>
<evidence type="ECO:0000256" key="5">
    <source>
        <dbReference type="ARBA" id="ARBA00023277"/>
    </source>
</evidence>
<dbReference type="GO" id="GO:0019213">
    <property type="term" value="F:deacetylase activity"/>
    <property type="evidence" value="ECO:0007669"/>
    <property type="project" value="TreeGrafter"/>
</dbReference>
<protein>
    <submittedName>
        <fullName evidence="6">ChbG/HpnK family deacetylase</fullName>
    </submittedName>
</protein>
<dbReference type="OrthoDB" id="5295855at2"/>
<keyword evidence="2" id="KW-0479">Metal-binding</keyword>
<dbReference type="InterPro" id="IPR006879">
    <property type="entry name" value="YdjC-like"/>
</dbReference>
<comment type="cofactor">
    <cofactor evidence="1">
        <name>Mg(2+)</name>
        <dbReference type="ChEBI" id="CHEBI:18420"/>
    </cofactor>
</comment>
<dbReference type="PANTHER" id="PTHR31609">
    <property type="entry name" value="YDJC DEACETYLASE FAMILY MEMBER"/>
    <property type="match status" value="1"/>
</dbReference>
<evidence type="ECO:0000256" key="4">
    <source>
        <dbReference type="ARBA" id="ARBA00022842"/>
    </source>
</evidence>
<dbReference type="SUPFAM" id="SSF88713">
    <property type="entry name" value="Glycoside hydrolase/deacetylase"/>
    <property type="match status" value="1"/>
</dbReference>
<dbReference type="EMBL" id="SMLK01000010">
    <property type="protein sequence ID" value="TFY96687.1"/>
    <property type="molecule type" value="Genomic_DNA"/>
</dbReference>
<evidence type="ECO:0000256" key="3">
    <source>
        <dbReference type="ARBA" id="ARBA00022801"/>
    </source>
</evidence>
<evidence type="ECO:0000256" key="1">
    <source>
        <dbReference type="ARBA" id="ARBA00001946"/>
    </source>
</evidence>
<accession>A0A4Z0BEE1</accession>
<dbReference type="InterPro" id="IPR011330">
    <property type="entry name" value="Glyco_hydro/deAcase_b/a-brl"/>
</dbReference>
<dbReference type="GO" id="GO:0016787">
    <property type="term" value="F:hydrolase activity"/>
    <property type="evidence" value="ECO:0007669"/>
    <property type="project" value="UniProtKB-KW"/>
</dbReference>
<evidence type="ECO:0000313" key="6">
    <source>
        <dbReference type="EMBL" id="TFY96687.1"/>
    </source>
</evidence>
<reference evidence="6 7" key="1">
    <citation type="submission" date="2019-03" db="EMBL/GenBank/DDBJ databases">
        <title>Ramlibacter sp. 18x22-1, whole genome shotgun sequence.</title>
        <authorList>
            <person name="Zhang X."/>
            <person name="Feng G."/>
            <person name="Zhu H."/>
        </authorList>
    </citation>
    <scope>NUCLEOTIDE SEQUENCE [LARGE SCALE GENOMIC DNA]</scope>
    <source>
        <strain evidence="6 7">18x22-1</strain>
    </source>
</reference>
<dbReference type="Gene3D" id="3.20.20.370">
    <property type="entry name" value="Glycoside hydrolase/deacetylase"/>
    <property type="match status" value="1"/>
</dbReference>
<proteinExistence type="predicted"/>
<dbReference type="GO" id="GO:0005975">
    <property type="term" value="P:carbohydrate metabolic process"/>
    <property type="evidence" value="ECO:0007669"/>
    <property type="project" value="InterPro"/>
</dbReference>
<comment type="caution">
    <text evidence="6">The sequence shown here is derived from an EMBL/GenBank/DDBJ whole genome shotgun (WGS) entry which is preliminary data.</text>
</comment>
<organism evidence="6 7">
    <name type="scientific">Ramlibacter humi</name>
    <dbReference type="NCBI Taxonomy" id="2530451"/>
    <lineage>
        <taxon>Bacteria</taxon>
        <taxon>Pseudomonadati</taxon>
        <taxon>Pseudomonadota</taxon>
        <taxon>Betaproteobacteria</taxon>
        <taxon>Burkholderiales</taxon>
        <taxon>Comamonadaceae</taxon>
        <taxon>Ramlibacter</taxon>
    </lineage>
</organism>
<evidence type="ECO:0000313" key="7">
    <source>
        <dbReference type="Proteomes" id="UP000297839"/>
    </source>
</evidence>
<dbReference type="GO" id="GO:0046872">
    <property type="term" value="F:metal ion binding"/>
    <property type="evidence" value="ECO:0007669"/>
    <property type="project" value="UniProtKB-KW"/>
</dbReference>
<sequence length="280" mass="30124">MGPPAPGPRRIAVCVDDFGLHPGVADASSRLADQGRISAVSCMPGAPAWPAGAPELRRLQQRGIELGLHLDLTEHPLDAHLRGGLRTWLLRAFTGRVDRDRLRREIDAQLDRFETDTGTAPAYVDGHQHVHQLPLVRAVLVDALRARYPARLPWLRSTLAGENPPGAKARIVQLLGAQGLTELAHRNGIGQNGRLLGIYDFSGGPGRYEALLAGWLRCAADGDLLVCHPATGAPPDDPIGPARRSEYQVLAGPGFGELLLNGNVRIEPLRAILQPAHRAA</sequence>
<dbReference type="Proteomes" id="UP000297839">
    <property type="component" value="Unassembled WGS sequence"/>
</dbReference>
<dbReference type="AlphaFoldDB" id="A0A4Z0BEE1"/>
<dbReference type="Pfam" id="PF04794">
    <property type="entry name" value="YdjC"/>
    <property type="match status" value="1"/>
</dbReference>
<keyword evidence="5" id="KW-0119">Carbohydrate metabolism</keyword>